<keyword evidence="1" id="KW-0808">Transferase</keyword>
<reference evidence="4" key="1">
    <citation type="submission" date="2021-01" db="EMBL/GenBank/DDBJ databases">
        <authorList>
            <person name="Corre E."/>
            <person name="Pelletier E."/>
            <person name="Niang G."/>
            <person name="Scheremetjew M."/>
            <person name="Finn R."/>
            <person name="Kale V."/>
            <person name="Holt S."/>
            <person name="Cochrane G."/>
            <person name="Meng A."/>
            <person name="Brown T."/>
            <person name="Cohen L."/>
        </authorList>
    </citation>
    <scope>NUCLEOTIDE SEQUENCE</scope>
    <source>
        <strain evidence="4">CCAP979/52</strain>
    </source>
</reference>
<dbReference type="CDD" id="cd04301">
    <property type="entry name" value="NAT_SF"/>
    <property type="match status" value="1"/>
</dbReference>
<gene>
    <name evidence="4" type="ORF">CCUR1050_LOCUS25301</name>
</gene>
<dbReference type="Pfam" id="PF00583">
    <property type="entry name" value="Acetyltransf_1"/>
    <property type="match status" value="1"/>
</dbReference>
<dbReference type="AlphaFoldDB" id="A0A7S0MQB4"/>
<dbReference type="SUPFAM" id="SSF55729">
    <property type="entry name" value="Acyl-CoA N-acyltransferases (Nat)"/>
    <property type="match status" value="1"/>
</dbReference>
<evidence type="ECO:0000259" key="3">
    <source>
        <dbReference type="PROSITE" id="PS51186"/>
    </source>
</evidence>
<dbReference type="GO" id="GO:0031415">
    <property type="term" value="C:NatA complex"/>
    <property type="evidence" value="ECO:0007669"/>
    <property type="project" value="TreeGrafter"/>
</dbReference>
<dbReference type="GO" id="GO:0008080">
    <property type="term" value="F:N-acetyltransferase activity"/>
    <property type="evidence" value="ECO:0007669"/>
    <property type="project" value="TreeGrafter"/>
</dbReference>
<evidence type="ECO:0000313" key="4">
    <source>
        <dbReference type="EMBL" id="CAD8647967.1"/>
    </source>
</evidence>
<dbReference type="InterPro" id="IPR051556">
    <property type="entry name" value="N-term/lysine_N-AcTrnsfr"/>
</dbReference>
<name>A0A7S0MQB4_9CRYP</name>
<dbReference type="PROSITE" id="PS51186">
    <property type="entry name" value="GNAT"/>
    <property type="match status" value="1"/>
</dbReference>
<sequence>MQDQHLVQLVLERDLDRILCDGWISTAEFSARRENLRVDAARCAEIVVGAVDCSVLERVDSALRLRRSLYISSMAVREEFRGCGIARAMLAAIDAHAAGMHGVAEVYLHVEDGNTAALALYTGAGFSRPEPADAGATYLDRMMRLTVHVPHRSAMLRKILI</sequence>
<feature type="domain" description="N-acetyltransferase" evidence="3">
    <location>
        <begin position="1"/>
        <end position="148"/>
    </location>
</feature>
<evidence type="ECO:0000256" key="1">
    <source>
        <dbReference type="ARBA" id="ARBA00022679"/>
    </source>
</evidence>
<organism evidence="4">
    <name type="scientific">Cryptomonas curvata</name>
    <dbReference type="NCBI Taxonomy" id="233186"/>
    <lineage>
        <taxon>Eukaryota</taxon>
        <taxon>Cryptophyceae</taxon>
        <taxon>Cryptomonadales</taxon>
        <taxon>Cryptomonadaceae</taxon>
        <taxon>Cryptomonas</taxon>
    </lineage>
</organism>
<dbReference type="GO" id="GO:0007064">
    <property type="term" value="P:mitotic sister chromatid cohesion"/>
    <property type="evidence" value="ECO:0007669"/>
    <property type="project" value="TreeGrafter"/>
</dbReference>
<proteinExistence type="predicted"/>
<dbReference type="EMBL" id="HBEZ01045923">
    <property type="protein sequence ID" value="CAD8647967.1"/>
    <property type="molecule type" value="Transcribed_RNA"/>
</dbReference>
<dbReference type="Gene3D" id="3.40.630.30">
    <property type="match status" value="1"/>
</dbReference>
<accession>A0A7S0MQB4</accession>
<evidence type="ECO:0000256" key="2">
    <source>
        <dbReference type="ARBA" id="ARBA00023315"/>
    </source>
</evidence>
<dbReference type="InterPro" id="IPR016181">
    <property type="entry name" value="Acyl_CoA_acyltransferase"/>
</dbReference>
<dbReference type="PANTHER" id="PTHR42919">
    <property type="entry name" value="N-ALPHA-ACETYLTRANSFERASE"/>
    <property type="match status" value="1"/>
</dbReference>
<dbReference type="PANTHER" id="PTHR42919:SF8">
    <property type="entry name" value="N-ALPHA-ACETYLTRANSFERASE 50"/>
    <property type="match status" value="1"/>
</dbReference>
<dbReference type="InterPro" id="IPR000182">
    <property type="entry name" value="GNAT_dom"/>
</dbReference>
<keyword evidence="2" id="KW-0012">Acyltransferase</keyword>
<protein>
    <recommendedName>
        <fullName evidence="3">N-acetyltransferase domain-containing protein</fullName>
    </recommendedName>
</protein>